<keyword evidence="3" id="KW-0847">Vitamin C</keyword>
<dbReference type="InterPro" id="IPR044862">
    <property type="entry name" value="Pro_4_hyd_alph_FE2OG_OXY"/>
</dbReference>
<accession>A0ABT9GZK2</accession>
<comment type="caution">
    <text evidence="8">The sequence shown here is derived from an EMBL/GenBank/DDBJ whole genome shotgun (WGS) entry which is preliminary data.</text>
</comment>
<dbReference type="Proteomes" id="UP001231616">
    <property type="component" value="Unassembled WGS sequence"/>
</dbReference>
<dbReference type="InterPro" id="IPR005123">
    <property type="entry name" value="Oxoglu/Fe-dep_dioxygenase_dom"/>
</dbReference>
<protein>
    <submittedName>
        <fullName evidence="8">2OG-Fe(II) oxygenase</fullName>
        <ecNumber evidence="8">1.14.11.-</ecNumber>
    </submittedName>
</protein>
<evidence type="ECO:0000256" key="1">
    <source>
        <dbReference type="ARBA" id="ARBA00001961"/>
    </source>
</evidence>
<dbReference type="Gene3D" id="2.60.120.620">
    <property type="entry name" value="q2cbj1_9rhob like domain"/>
    <property type="match status" value="1"/>
</dbReference>
<feature type="domain" description="Fe2OG dioxygenase" evidence="7">
    <location>
        <begin position="119"/>
        <end position="212"/>
    </location>
</feature>
<name>A0ABT9GZK2_9GAMM</name>
<keyword evidence="5 8" id="KW-0560">Oxidoreductase</keyword>
<dbReference type="EC" id="1.14.11.-" evidence="8"/>
<evidence type="ECO:0000259" key="7">
    <source>
        <dbReference type="PROSITE" id="PS51471"/>
    </source>
</evidence>
<evidence type="ECO:0000313" key="8">
    <source>
        <dbReference type="EMBL" id="MDP4536289.1"/>
    </source>
</evidence>
<organism evidence="8 9">
    <name type="scientific">Alkalimonas collagenimarina</name>
    <dbReference type="NCBI Taxonomy" id="400390"/>
    <lineage>
        <taxon>Bacteria</taxon>
        <taxon>Pseudomonadati</taxon>
        <taxon>Pseudomonadota</taxon>
        <taxon>Gammaproteobacteria</taxon>
        <taxon>Alkalimonas</taxon>
    </lineage>
</organism>
<dbReference type="InterPro" id="IPR051559">
    <property type="entry name" value="HIF_prolyl_hydroxylases"/>
</dbReference>
<dbReference type="PANTHER" id="PTHR12907:SF26">
    <property type="entry name" value="HIF PROLYL HYDROXYLASE, ISOFORM C"/>
    <property type="match status" value="1"/>
</dbReference>
<evidence type="ECO:0000256" key="3">
    <source>
        <dbReference type="ARBA" id="ARBA00022896"/>
    </source>
</evidence>
<evidence type="ECO:0000256" key="4">
    <source>
        <dbReference type="ARBA" id="ARBA00022964"/>
    </source>
</evidence>
<keyword evidence="2" id="KW-0479">Metal-binding</keyword>
<evidence type="ECO:0000256" key="5">
    <source>
        <dbReference type="ARBA" id="ARBA00023002"/>
    </source>
</evidence>
<keyword evidence="9" id="KW-1185">Reference proteome</keyword>
<dbReference type="PROSITE" id="PS51471">
    <property type="entry name" value="FE2OG_OXY"/>
    <property type="match status" value="1"/>
</dbReference>
<dbReference type="GO" id="GO:0016491">
    <property type="term" value="F:oxidoreductase activity"/>
    <property type="evidence" value="ECO:0007669"/>
    <property type="project" value="UniProtKB-KW"/>
</dbReference>
<keyword evidence="6" id="KW-0408">Iron</keyword>
<proteinExistence type="predicted"/>
<evidence type="ECO:0000313" key="9">
    <source>
        <dbReference type="Proteomes" id="UP001231616"/>
    </source>
</evidence>
<evidence type="ECO:0000256" key="2">
    <source>
        <dbReference type="ARBA" id="ARBA00022723"/>
    </source>
</evidence>
<dbReference type="SUPFAM" id="SSF51197">
    <property type="entry name" value="Clavaminate synthase-like"/>
    <property type="match status" value="1"/>
</dbReference>
<reference evidence="8 9" key="1">
    <citation type="submission" date="2023-08" db="EMBL/GenBank/DDBJ databases">
        <authorList>
            <person name="Joshi A."/>
            <person name="Thite S."/>
        </authorList>
    </citation>
    <scope>NUCLEOTIDE SEQUENCE [LARGE SCALE GENOMIC DNA]</scope>
    <source>
        <strain evidence="8 9">AC40</strain>
    </source>
</reference>
<dbReference type="PANTHER" id="PTHR12907">
    <property type="entry name" value="EGL NINE HOMOLOG-RELATED"/>
    <property type="match status" value="1"/>
</dbReference>
<dbReference type="InterPro" id="IPR006620">
    <property type="entry name" value="Pro_4_hyd_alph"/>
</dbReference>
<comment type="cofactor">
    <cofactor evidence="1">
        <name>L-ascorbate</name>
        <dbReference type="ChEBI" id="CHEBI:38290"/>
    </cofactor>
</comment>
<sequence>MMETALAAVHSNIDQPGIDQVVPLQPVELGFAEFEQHGLVVLPHFLPVELIQSLKKEVQHQAKLQPAAIGRANTLQLAQDIRRDKTCWLTGESIAQQLYMQQLNAILTQLNRSFFLGLTGYECHFSHYQPGDFYRTHLDAFSDQASRRVTSVCYLNDVEQGGELVVYDEQQQPVLILPPRAGTLILFESSRFPHEVKPTAQHRYSIAGWFRQDPPVF</sequence>
<evidence type="ECO:0000256" key="6">
    <source>
        <dbReference type="ARBA" id="ARBA00023004"/>
    </source>
</evidence>
<dbReference type="SMART" id="SM00702">
    <property type="entry name" value="P4Hc"/>
    <property type="match status" value="1"/>
</dbReference>
<dbReference type="EMBL" id="JAUZVZ010000010">
    <property type="protein sequence ID" value="MDP4536289.1"/>
    <property type="molecule type" value="Genomic_DNA"/>
</dbReference>
<dbReference type="Pfam" id="PF13640">
    <property type="entry name" value="2OG-FeII_Oxy_3"/>
    <property type="match status" value="1"/>
</dbReference>
<keyword evidence="4" id="KW-0223">Dioxygenase</keyword>
<dbReference type="RefSeq" id="WP_305893553.1">
    <property type="nucleotide sequence ID" value="NZ_JAUZVZ010000010.1"/>
</dbReference>
<gene>
    <name evidence="8" type="ORF">Q3O60_08820</name>
</gene>